<evidence type="ECO:0000313" key="3">
    <source>
        <dbReference type="Proteomes" id="UP000002009"/>
    </source>
</evidence>
<dbReference type="KEGG" id="mis:MICPUN_90229"/>
<protein>
    <recommendedName>
        <fullName evidence="4">Thylakoid lumenal 17.4 kDa protein, chloroplastic</fullName>
    </recommendedName>
</protein>
<organism evidence="2 3">
    <name type="scientific">Micromonas commoda (strain RCC299 / NOUM17 / CCMP2709)</name>
    <name type="common">Picoplanktonic green alga</name>
    <dbReference type="NCBI Taxonomy" id="296587"/>
    <lineage>
        <taxon>Eukaryota</taxon>
        <taxon>Viridiplantae</taxon>
        <taxon>Chlorophyta</taxon>
        <taxon>Mamiellophyceae</taxon>
        <taxon>Mamiellales</taxon>
        <taxon>Mamiellaceae</taxon>
        <taxon>Micromonas</taxon>
    </lineage>
</organism>
<accession>C1E1B1</accession>
<dbReference type="GeneID" id="8242072"/>
<reference evidence="2 3" key="1">
    <citation type="journal article" date="2009" name="Science">
        <title>Green evolution and dynamic adaptations revealed by genomes of the marine picoeukaryotes Micromonas.</title>
        <authorList>
            <person name="Worden A.Z."/>
            <person name="Lee J.H."/>
            <person name="Mock T."/>
            <person name="Rouze P."/>
            <person name="Simmons M.P."/>
            <person name="Aerts A.L."/>
            <person name="Allen A.E."/>
            <person name="Cuvelier M.L."/>
            <person name="Derelle E."/>
            <person name="Everett M.V."/>
            <person name="Foulon E."/>
            <person name="Grimwood J."/>
            <person name="Gundlach H."/>
            <person name="Henrissat B."/>
            <person name="Napoli C."/>
            <person name="McDonald S.M."/>
            <person name="Parker M.S."/>
            <person name="Rombauts S."/>
            <person name="Salamov A."/>
            <person name="Von Dassow P."/>
            <person name="Badger J.H."/>
            <person name="Coutinho P.M."/>
            <person name="Demir E."/>
            <person name="Dubchak I."/>
            <person name="Gentemann C."/>
            <person name="Eikrem W."/>
            <person name="Gready J.E."/>
            <person name="John U."/>
            <person name="Lanier W."/>
            <person name="Lindquist E.A."/>
            <person name="Lucas S."/>
            <person name="Mayer K.F."/>
            <person name="Moreau H."/>
            <person name="Not F."/>
            <person name="Otillar R."/>
            <person name="Panaud O."/>
            <person name="Pangilinan J."/>
            <person name="Paulsen I."/>
            <person name="Piegu B."/>
            <person name="Poliakov A."/>
            <person name="Robbens S."/>
            <person name="Schmutz J."/>
            <person name="Toulza E."/>
            <person name="Wyss T."/>
            <person name="Zelensky A."/>
            <person name="Zhou K."/>
            <person name="Armbrust E.V."/>
            <person name="Bhattacharya D."/>
            <person name="Goodenough U.W."/>
            <person name="Van de Peer Y."/>
            <person name="Grigoriev I.V."/>
        </authorList>
    </citation>
    <scope>NUCLEOTIDE SEQUENCE [LARGE SCALE GENOMIC DNA]</scope>
    <source>
        <strain evidence="3">RCC299 / NOUM17</strain>
    </source>
</reference>
<dbReference type="SUPFAM" id="SSF141571">
    <property type="entry name" value="Pentapeptide repeat-like"/>
    <property type="match status" value="1"/>
</dbReference>
<dbReference type="STRING" id="296587.C1E1B1"/>
<evidence type="ECO:0000256" key="1">
    <source>
        <dbReference type="ARBA" id="ARBA00022737"/>
    </source>
</evidence>
<evidence type="ECO:0008006" key="4">
    <source>
        <dbReference type="Google" id="ProtNLM"/>
    </source>
</evidence>
<dbReference type="AlphaFoldDB" id="C1E1B1"/>
<sequence>MALCMSTSASVAKVARPAVRASAEEKPASVPRRVTNALAAAALSASIALAGPVSSANAEIRLPPLDPDPERCERAFVGNTIGQANAVSDRILDLRQCNYVDKDLSTKTLSGALMVDATFKGANMTEVVMSKAYAVNADFTGANFTNAVVDRVTFDGANLSNANFFNAVITGATFEGTNLAGAQFDEALIGKEDVKKLCENPTLVEETRFQVGCRN</sequence>
<dbReference type="PANTHER" id="PTHR47485">
    <property type="entry name" value="THYLAKOID LUMENAL 17.4 KDA PROTEIN, CHLOROPLASTIC"/>
    <property type="match status" value="1"/>
</dbReference>
<proteinExistence type="predicted"/>
<dbReference type="Gene3D" id="2.160.20.80">
    <property type="entry name" value="E3 ubiquitin-protein ligase SopA"/>
    <property type="match status" value="1"/>
</dbReference>
<evidence type="ECO:0000313" key="2">
    <source>
        <dbReference type="EMBL" id="ACO61706.1"/>
    </source>
</evidence>
<dbReference type="OrthoDB" id="9989223at2759"/>
<dbReference type="PANTHER" id="PTHR47485:SF1">
    <property type="entry name" value="THYLAKOID LUMENAL 17.4 KDA PROTEIN, CHLOROPLASTIC"/>
    <property type="match status" value="1"/>
</dbReference>
<keyword evidence="3" id="KW-1185">Reference proteome</keyword>
<dbReference type="InterPro" id="IPR001646">
    <property type="entry name" value="5peptide_repeat"/>
</dbReference>
<gene>
    <name evidence="2" type="ORF">MICPUN_90229</name>
</gene>
<name>C1E1B1_MICCC</name>
<dbReference type="Pfam" id="PF00805">
    <property type="entry name" value="Pentapeptide"/>
    <property type="match status" value="1"/>
</dbReference>
<keyword evidence="1" id="KW-0677">Repeat</keyword>
<dbReference type="RefSeq" id="XP_002500448.1">
    <property type="nucleotide sequence ID" value="XM_002500402.1"/>
</dbReference>
<dbReference type="InParanoid" id="C1E1B1"/>
<dbReference type="OMA" id="GALFKNT"/>
<dbReference type="Proteomes" id="UP000002009">
    <property type="component" value="Chromosome 3"/>
</dbReference>
<dbReference type="EMBL" id="CP001324">
    <property type="protein sequence ID" value="ACO61706.1"/>
    <property type="molecule type" value="Genomic_DNA"/>
</dbReference>
<dbReference type="eggNOG" id="ENOG502QTR1">
    <property type="taxonomic scope" value="Eukaryota"/>
</dbReference>
<dbReference type="FunCoup" id="C1E1B1">
    <property type="interactions" value="541"/>
</dbReference>